<dbReference type="PANTHER" id="PTHR33937">
    <property type="entry name" value="IRON-MOLYBDENUM PROTEIN-RELATED-RELATED"/>
    <property type="match status" value="1"/>
</dbReference>
<dbReference type="Pfam" id="PF02579">
    <property type="entry name" value="Nitro_FeMo-Co"/>
    <property type="match status" value="1"/>
</dbReference>
<dbReference type="InterPro" id="IPR036105">
    <property type="entry name" value="DiNase_FeMo-co_biosyn_sf"/>
</dbReference>
<accession>A0A953ID86</accession>
<dbReference type="InterPro" id="IPR003731">
    <property type="entry name" value="Di-Nase_FeMo-co_biosynth"/>
</dbReference>
<feature type="region of interest" description="Disordered" evidence="1">
    <location>
        <begin position="106"/>
        <end position="127"/>
    </location>
</feature>
<dbReference type="Gene3D" id="3.30.420.130">
    <property type="entry name" value="Dinitrogenase iron-molybdenum cofactor biosynthesis domain"/>
    <property type="match status" value="1"/>
</dbReference>
<dbReference type="InterPro" id="IPR033913">
    <property type="entry name" value="MTH1175_dom"/>
</dbReference>
<dbReference type="EMBL" id="PIUK01000333">
    <property type="protein sequence ID" value="MBY6278081.1"/>
    <property type="molecule type" value="Genomic_DNA"/>
</dbReference>
<feature type="domain" description="Dinitrogenase iron-molybdenum cofactor biosynthesis" evidence="2">
    <location>
        <begin position="9"/>
        <end position="99"/>
    </location>
</feature>
<reference evidence="3" key="1">
    <citation type="submission" date="2017-11" db="EMBL/GenBank/DDBJ databases">
        <title>Three new genomes from thermophilic consortium.</title>
        <authorList>
            <person name="Quaggio R."/>
            <person name="Amgarten D."/>
            <person name="Setubal J.C."/>
        </authorList>
    </citation>
    <scope>NUCLEOTIDE SEQUENCE</scope>
    <source>
        <strain evidence="3">ZCTH01-B2</strain>
    </source>
</reference>
<dbReference type="InterPro" id="IPR051840">
    <property type="entry name" value="NifX/NifY_domain"/>
</dbReference>
<evidence type="ECO:0000256" key="1">
    <source>
        <dbReference type="SAM" id="MobiDB-lite"/>
    </source>
</evidence>
<sequence length="127" mass="13396">MRIAVPVQEDRLNPHFGRSPAFAFFDVDPGTRQITGPQILPAPPHDHGALAAFIKENGAAVVIAGGMGPGMRHALDREGITVVLGAPGIDPEEVVRQYLDGTLVTADPGRGHDHGQGCCHRHAGEGR</sequence>
<comment type="caution">
    <text evidence="3">The sequence shown here is derived from an EMBL/GenBank/DDBJ whole genome shotgun (WGS) entry which is preliminary data.</text>
</comment>
<evidence type="ECO:0000313" key="3">
    <source>
        <dbReference type="EMBL" id="MBY6278081.1"/>
    </source>
</evidence>
<evidence type="ECO:0000313" key="4">
    <source>
        <dbReference type="Proteomes" id="UP000732377"/>
    </source>
</evidence>
<dbReference type="CDD" id="cd00851">
    <property type="entry name" value="MTH1175"/>
    <property type="match status" value="1"/>
</dbReference>
<dbReference type="Proteomes" id="UP000732377">
    <property type="component" value="Unassembled WGS sequence"/>
</dbReference>
<dbReference type="AlphaFoldDB" id="A0A953ID86"/>
<evidence type="ECO:0000259" key="2">
    <source>
        <dbReference type="Pfam" id="PF02579"/>
    </source>
</evidence>
<dbReference type="RefSeq" id="WP_011196450.1">
    <property type="nucleotide sequence ID" value="NZ_JACSIR010000152.1"/>
</dbReference>
<dbReference type="PANTHER" id="PTHR33937:SF2">
    <property type="entry name" value="DINITROGENASE IRON-MOLYBDENUM COFACTOR BIOSYNTHESIS DOMAIN-CONTAINING PROTEIN"/>
    <property type="match status" value="1"/>
</dbReference>
<name>A0A953ID86_SYMTR</name>
<gene>
    <name evidence="3" type="ORF">CWE10_18250</name>
</gene>
<organism evidence="3 4">
    <name type="scientific">Symbiobacterium thermophilum</name>
    <dbReference type="NCBI Taxonomy" id="2734"/>
    <lineage>
        <taxon>Bacteria</taxon>
        <taxon>Bacillati</taxon>
        <taxon>Bacillota</taxon>
        <taxon>Clostridia</taxon>
        <taxon>Eubacteriales</taxon>
        <taxon>Symbiobacteriaceae</taxon>
        <taxon>Symbiobacterium</taxon>
    </lineage>
</organism>
<proteinExistence type="predicted"/>
<protein>
    <submittedName>
        <fullName evidence="3">ATPase</fullName>
    </submittedName>
</protein>
<dbReference type="SUPFAM" id="SSF53146">
    <property type="entry name" value="Nitrogenase accessory factor-like"/>
    <property type="match status" value="1"/>
</dbReference>
<dbReference type="OMA" id="NDHFGMS"/>